<dbReference type="RefSeq" id="WP_102181514.1">
    <property type="nucleotide sequence ID" value="NZ_NMQE01000296.1"/>
</dbReference>
<dbReference type="InterPro" id="IPR008538">
    <property type="entry name" value="Uma2"/>
</dbReference>
<protein>
    <recommendedName>
        <fullName evidence="1">Putative restriction endonuclease domain-containing protein</fullName>
    </recommendedName>
</protein>
<dbReference type="Pfam" id="PF05685">
    <property type="entry name" value="Uma2"/>
    <property type="match status" value="1"/>
</dbReference>
<dbReference type="InterPro" id="IPR012296">
    <property type="entry name" value="Nuclease_put_TT1808"/>
</dbReference>
<accession>A0A2N6LH65</accession>
<evidence type="ECO:0000313" key="3">
    <source>
        <dbReference type="Proteomes" id="UP000235081"/>
    </source>
</evidence>
<dbReference type="Gene3D" id="3.90.1570.10">
    <property type="entry name" value="tt1808, chain A"/>
    <property type="match status" value="1"/>
</dbReference>
<reference evidence="2 3" key="1">
    <citation type="submission" date="2017-07" db="EMBL/GenBank/DDBJ databases">
        <title>Genomes of Fischerella (Mastigocladus) sp. strains.</title>
        <authorList>
            <person name="Miller S.R."/>
        </authorList>
    </citation>
    <scope>NUCLEOTIDE SEQUENCE [LARGE SCALE GENOMIC DNA]</scope>
    <source>
        <strain evidence="2 3">CCMEE 5318</strain>
    </source>
</reference>
<dbReference type="CDD" id="cd06260">
    <property type="entry name" value="DUF820-like"/>
    <property type="match status" value="1"/>
</dbReference>
<dbReference type="EMBL" id="NMQE01000296">
    <property type="protein sequence ID" value="PMB23284.1"/>
    <property type="molecule type" value="Genomic_DNA"/>
</dbReference>
<evidence type="ECO:0000313" key="2">
    <source>
        <dbReference type="EMBL" id="PMB23284.1"/>
    </source>
</evidence>
<dbReference type="InterPro" id="IPR011335">
    <property type="entry name" value="Restrct_endonuc-II-like"/>
</dbReference>
<dbReference type="Proteomes" id="UP000235081">
    <property type="component" value="Unassembled WGS sequence"/>
</dbReference>
<gene>
    <name evidence="2" type="ORF">CEN46_10570</name>
</gene>
<dbReference type="SUPFAM" id="SSF52980">
    <property type="entry name" value="Restriction endonuclease-like"/>
    <property type="match status" value="1"/>
</dbReference>
<proteinExistence type="predicted"/>
<comment type="caution">
    <text evidence="2">The sequence shown here is derived from an EMBL/GenBank/DDBJ whole genome shotgun (WGS) entry which is preliminary data.</text>
</comment>
<feature type="domain" description="Putative restriction endonuclease" evidence="1">
    <location>
        <begin position="12"/>
        <end position="198"/>
    </location>
</feature>
<dbReference type="PANTHER" id="PTHR34107">
    <property type="entry name" value="SLL0198 PROTEIN-RELATED"/>
    <property type="match status" value="1"/>
</dbReference>
<organism evidence="2 3">
    <name type="scientific">Fischerella thermalis CCMEE 5318</name>
    <dbReference type="NCBI Taxonomy" id="2019666"/>
    <lineage>
        <taxon>Bacteria</taxon>
        <taxon>Bacillati</taxon>
        <taxon>Cyanobacteriota</taxon>
        <taxon>Cyanophyceae</taxon>
        <taxon>Nostocales</taxon>
        <taxon>Hapalosiphonaceae</taxon>
        <taxon>Fischerella</taxon>
    </lineage>
</organism>
<dbReference type="AlphaFoldDB" id="A0A2N6LH65"/>
<evidence type="ECO:0000259" key="1">
    <source>
        <dbReference type="Pfam" id="PF05685"/>
    </source>
</evidence>
<dbReference type="PANTHER" id="PTHR34107:SF2">
    <property type="entry name" value="SLL0888 PROTEIN"/>
    <property type="match status" value="1"/>
</dbReference>
<name>A0A2N6LH65_9CYAN</name>
<sequence length="207" mass="23564">MYATVTQPLTFAEFLAWDDGSGREFELLDGIPVPLSEPNANHEDLIQRLCAYLENHCQENNLPYVSRQSKQVRLKTALPEKEKSRKADIVIFAKEEWQRMKTTSSSAAAYIPPPGIIEVVSNNWKDDYLTKLAEYEDLGVLEYIIVDYAAFGGIRFIGSPKQPTITIYQLEDGEYLPPKVFQGNNRIDSRLFPNIPLTAEQIFAMSR</sequence>